<feature type="transmembrane region" description="Helical" evidence="1">
    <location>
        <begin position="12"/>
        <end position="37"/>
    </location>
</feature>
<accession>A0A1F6CCU7</accession>
<evidence type="ECO:0000313" key="3">
    <source>
        <dbReference type="Proteomes" id="UP000178344"/>
    </source>
</evidence>
<protein>
    <submittedName>
        <fullName evidence="2">Uncharacterized protein</fullName>
    </submittedName>
</protein>
<dbReference type="Proteomes" id="UP000178344">
    <property type="component" value="Unassembled WGS sequence"/>
</dbReference>
<proteinExistence type="predicted"/>
<keyword evidence="1" id="KW-1133">Transmembrane helix</keyword>
<keyword evidence="1" id="KW-0812">Transmembrane</keyword>
<comment type="caution">
    <text evidence="2">The sequence shown here is derived from an EMBL/GenBank/DDBJ whole genome shotgun (WGS) entry which is preliminary data.</text>
</comment>
<evidence type="ECO:0000256" key="1">
    <source>
        <dbReference type="SAM" id="Phobius"/>
    </source>
</evidence>
<gene>
    <name evidence="2" type="ORF">A2671_00365</name>
</gene>
<keyword evidence="1" id="KW-0472">Membrane</keyword>
<dbReference type="EMBL" id="MFKQ01000033">
    <property type="protein sequence ID" value="OGG46983.1"/>
    <property type="molecule type" value="Genomic_DNA"/>
</dbReference>
<organism evidence="2 3">
    <name type="scientific">Candidatus Kaiserbacteria bacterium RIFCSPHIGHO2_01_FULL_49_13</name>
    <dbReference type="NCBI Taxonomy" id="1798477"/>
    <lineage>
        <taxon>Bacteria</taxon>
        <taxon>Candidatus Kaiseribacteriota</taxon>
    </lineage>
</organism>
<evidence type="ECO:0000313" key="2">
    <source>
        <dbReference type="EMBL" id="OGG46983.1"/>
    </source>
</evidence>
<sequence length="90" mass="10076">MESKTFRIGGRVLFYLSIFILPWWLSLFLGVLLLVFIQAYDVLLGGIAADLLYGVPVAALGGISFLSTILLCAIAIVVFVLRRRLFLYHQ</sequence>
<reference evidence="2 3" key="1">
    <citation type="journal article" date="2016" name="Nat. Commun.">
        <title>Thousands of microbial genomes shed light on interconnected biogeochemical processes in an aquifer system.</title>
        <authorList>
            <person name="Anantharaman K."/>
            <person name="Brown C.T."/>
            <person name="Hug L.A."/>
            <person name="Sharon I."/>
            <person name="Castelle C.J."/>
            <person name="Probst A.J."/>
            <person name="Thomas B.C."/>
            <person name="Singh A."/>
            <person name="Wilkins M.J."/>
            <person name="Karaoz U."/>
            <person name="Brodie E.L."/>
            <person name="Williams K.H."/>
            <person name="Hubbard S.S."/>
            <person name="Banfield J.F."/>
        </authorList>
    </citation>
    <scope>NUCLEOTIDE SEQUENCE [LARGE SCALE GENOMIC DNA]</scope>
</reference>
<name>A0A1F6CCU7_9BACT</name>
<dbReference type="AlphaFoldDB" id="A0A1F6CCU7"/>
<feature type="transmembrane region" description="Helical" evidence="1">
    <location>
        <begin position="57"/>
        <end position="81"/>
    </location>
</feature>